<gene>
    <name evidence="1" type="ORF">CSUI_006898</name>
</gene>
<evidence type="ECO:0000313" key="2">
    <source>
        <dbReference type="Proteomes" id="UP000221165"/>
    </source>
</evidence>
<evidence type="ECO:0000313" key="1">
    <source>
        <dbReference type="EMBL" id="PHJ19277.1"/>
    </source>
</evidence>
<dbReference type="GeneID" id="94430259"/>
<dbReference type="EMBL" id="MIGC01003547">
    <property type="protein sequence ID" value="PHJ19277.1"/>
    <property type="molecule type" value="Genomic_DNA"/>
</dbReference>
<protein>
    <submittedName>
        <fullName evidence="1">Uncharacterized protein</fullName>
    </submittedName>
</protein>
<name>A0A2C6KP08_9APIC</name>
<dbReference type="Proteomes" id="UP000221165">
    <property type="component" value="Unassembled WGS sequence"/>
</dbReference>
<dbReference type="VEuPathDB" id="ToxoDB:CSUI_006898"/>
<dbReference type="RefSeq" id="XP_067920979.1">
    <property type="nucleotide sequence ID" value="XM_068067048.1"/>
</dbReference>
<feature type="non-terminal residue" evidence="1">
    <location>
        <position position="1"/>
    </location>
</feature>
<comment type="caution">
    <text evidence="1">The sequence shown here is derived from an EMBL/GenBank/DDBJ whole genome shotgun (WGS) entry which is preliminary data.</text>
</comment>
<sequence length="86" mass="9799">INPGRLLCKGSNLAAGCRALQKHKFLREICVRELELCARQTVLPREPGAGLARMVRSRQRVDLLHRSDCTVPPMRRARWDESTSVF</sequence>
<organism evidence="1 2">
    <name type="scientific">Cystoisospora suis</name>
    <dbReference type="NCBI Taxonomy" id="483139"/>
    <lineage>
        <taxon>Eukaryota</taxon>
        <taxon>Sar</taxon>
        <taxon>Alveolata</taxon>
        <taxon>Apicomplexa</taxon>
        <taxon>Conoidasida</taxon>
        <taxon>Coccidia</taxon>
        <taxon>Eucoccidiorida</taxon>
        <taxon>Eimeriorina</taxon>
        <taxon>Sarcocystidae</taxon>
        <taxon>Cystoisospora</taxon>
    </lineage>
</organism>
<keyword evidence="2" id="KW-1185">Reference proteome</keyword>
<dbReference type="AlphaFoldDB" id="A0A2C6KP08"/>
<accession>A0A2C6KP08</accession>
<proteinExistence type="predicted"/>
<reference evidence="1 2" key="1">
    <citation type="journal article" date="2017" name="Int. J. Parasitol.">
        <title>The genome of the protozoan parasite Cystoisospora suis and a reverse vaccinology approach to identify vaccine candidates.</title>
        <authorList>
            <person name="Palmieri N."/>
            <person name="Shrestha A."/>
            <person name="Ruttkowski B."/>
            <person name="Beck T."/>
            <person name="Vogl C."/>
            <person name="Tomley F."/>
            <person name="Blake D.P."/>
            <person name="Joachim A."/>
        </authorList>
    </citation>
    <scope>NUCLEOTIDE SEQUENCE [LARGE SCALE GENOMIC DNA]</scope>
    <source>
        <strain evidence="1 2">Wien I</strain>
    </source>
</reference>